<gene>
    <name evidence="1" type="ORF">ENG63_03405</name>
</gene>
<organism evidence="1">
    <name type="scientific">Desulfofervidus auxilii</name>
    <dbReference type="NCBI Taxonomy" id="1621989"/>
    <lineage>
        <taxon>Bacteria</taxon>
        <taxon>Pseudomonadati</taxon>
        <taxon>Thermodesulfobacteriota</taxon>
        <taxon>Candidatus Desulfofervidia</taxon>
        <taxon>Candidatus Desulfofervidales</taxon>
        <taxon>Candidatus Desulfofervidaceae</taxon>
        <taxon>Candidatus Desulfofervidus</taxon>
    </lineage>
</organism>
<dbReference type="Proteomes" id="UP000886289">
    <property type="component" value="Unassembled WGS sequence"/>
</dbReference>
<sequence>MKLELLIEELELESLSKTSHKDGNLKKSLNKHIEEVRSISKVLARKHGLTESLDILDVLAEWHDIGKLNPAWCIDEDQKPPHS</sequence>
<proteinExistence type="predicted"/>
<dbReference type="AlphaFoldDB" id="A0A7C0U2D3"/>
<dbReference type="EMBL" id="DRBS01000132">
    <property type="protein sequence ID" value="HDD43893.1"/>
    <property type="molecule type" value="Genomic_DNA"/>
</dbReference>
<comment type="caution">
    <text evidence="1">The sequence shown here is derived from an EMBL/GenBank/DDBJ whole genome shotgun (WGS) entry which is preliminary data.</text>
</comment>
<evidence type="ECO:0000313" key="1">
    <source>
        <dbReference type="EMBL" id="HDD43893.1"/>
    </source>
</evidence>
<protein>
    <recommendedName>
        <fullName evidence="2">HD domain-containing protein</fullName>
    </recommendedName>
</protein>
<accession>A0A7C0U2D3</accession>
<name>A0A7C0U2D3_DESA2</name>
<reference evidence="1" key="1">
    <citation type="journal article" date="2020" name="mSystems">
        <title>Genome- and Community-Level Interaction Insights into Carbon Utilization and Element Cycling Functions of Hydrothermarchaeota in Hydrothermal Sediment.</title>
        <authorList>
            <person name="Zhou Z."/>
            <person name="Liu Y."/>
            <person name="Xu W."/>
            <person name="Pan J."/>
            <person name="Luo Z.H."/>
            <person name="Li M."/>
        </authorList>
    </citation>
    <scope>NUCLEOTIDE SEQUENCE [LARGE SCALE GENOMIC DNA]</scope>
    <source>
        <strain evidence="1">HyVt-233</strain>
    </source>
</reference>
<dbReference type="SUPFAM" id="SSF109604">
    <property type="entry name" value="HD-domain/PDEase-like"/>
    <property type="match status" value="1"/>
</dbReference>
<evidence type="ECO:0008006" key="2">
    <source>
        <dbReference type="Google" id="ProtNLM"/>
    </source>
</evidence>
<feature type="non-terminal residue" evidence="1">
    <location>
        <position position="83"/>
    </location>
</feature>